<dbReference type="EMBL" id="UINC01065398">
    <property type="protein sequence ID" value="SVB95020.1"/>
    <property type="molecule type" value="Genomic_DNA"/>
</dbReference>
<evidence type="ECO:0000313" key="2">
    <source>
        <dbReference type="EMBL" id="SVB95020.1"/>
    </source>
</evidence>
<evidence type="ECO:0000256" key="1">
    <source>
        <dbReference type="SAM" id="MobiDB-lite"/>
    </source>
</evidence>
<name>A0A382I5T2_9ZZZZ</name>
<gene>
    <name evidence="2" type="ORF">METZ01_LOCUS247874</name>
</gene>
<reference evidence="2" key="1">
    <citation type="submission" date="2018-05" db="EMBL/GenBank/DDBJ databases">
        <authorList>
            <person name="Lanie J.A."/>
            <person name="Ng W.-L."/>
            <person name="Kazmierczak K.M."/>
            <person name="Andrzejewski T.M."/>
            <person name="Davidsen T.M."/>
            <person name="Wayne K.J."/>
            <person name="Tettelin H."/>
            <person name="Glass J.I."/>
            <person name="Rusch D."/>
            <person name="Podicherti R."/>
            <person name="Tsui H.-C.T."/>
            <person name="Winkler M.E."/>
        </authorList>
    </citation>
    <scope>NUCLEOTIDE SEQUENCE</scope>
</reference>
<feature type="non-terminal residue" evidence="2">
    <location>
        <position position="377"/>
    </location>
</feature>
<protein>
    <submittedName>
        <fullName evidence="2">Uncharacterized protein</fullName>
    </submittedName>
</protein>
<dbReference type="AlphaFoldDB" id="A0A382I5T2"/>
<organism evidence="2">
    <name type="scientific">marine metagenome</name>
    <dbReference type="NCBI Taxonomy" id="408172"/>
    <lineage>
        <taxon>unclassified sequences</taxon>
        <taxon>metagenomes</taxon>
        <taxon>ecological metagenomes</taxon>
    </lineage>
</organism>
<feature type="region of interest" description="Disordered" evidence="1">
    <location>
        <begin position="46"/>
        <end position="66"/>
    </location>
</feature>
<sequence>VSRVGSDQFQLVRQPQRWPLNPWGYRRIQPYAQSIVSGRQLVNPTFLPQSNRRGEPQVEPSSVTDPGSQISEHCMIHIVSHRSTLVIETGESAQVPSGVIYRWYGHGESNNYHSLLDYVENNSERLRHKYLKWVSDLGNTKHQERLLTDWLALDETLSYWWMTLIAERSIWKTPEIIDAIRLLALEEIITNLAPKQLILVSRDPILRSSIQQLCQDQSILFSWRHPIEDNKHHQRRYERYRTVPSVILALAMFARFIRRYWSLRRLRTWHFSEQDNAVLFATRTRYPGTPTSDTPMPHSLLWPDLPTLLNNKGIPNNWLEMLMLGIDSPSASDLSQQLDCYRKHYSENETHVFLDSLLSFRVIIRVLKLYLGLMSTF</sequence>
<feature type="non-terminal residue" evidence="2">
    <location>
        <position position="1"/>
    </location>
</feature>
<proteinExistence type="predicted"/>
<accession>A0A382I5T2</accession>